<feature type="region of interest" description="Disordered" evidence="1">
    <location>
        <begin position="1"/>
        <end position="20"/>
    </location>
</feature>
<proteinExistence type="predicted"/>
<evidence type="ECO:0000256" key="1">
    <source>
        <dbReference type="SAM" id="MobiDB-lite"/>
    </source>
</evidence>
<evidence type="ECO:0000313" key="2">
    <source>
        <dbReference type="EMBL" id="KAA6386505.1"/>
    </source>
</evidence>
<gene>
    <name evidence="2" type="ORF">EZS28_017968</name>
</gene>
<sequence length="71" mass="7992">MNTENFDFARPYSSSTRSLMPDDAIAARQIIDSARTSSRKGTSRLLTLQQPVTYKNPIRPIYSAKPTTSNR</sequence>
<accession>A0A5J4VVE0</accession>
<name>A0A5J4VVE0_9EUKA</name>
<dbReference type="EMBL" id="SNRW01004774">
    <property type="protein sequence ID" value="KAA6386505.1"/>
    <property type="molecule type" value="Genomic_DNA"/>
</dbReference>
<reference evidence="2 3" key="1">
    <citation type="submission" date="2019-03" db="EMBL/GenBank/DDBJ databases">
        <title>Single cell metagenomics reveals metabolic interactions within the superorganism composed of flagellate Streblomastix strix and complex community of Bacteroidetes bacteria on its surface.</title>
        <authorList>
            <person name="Treitli S.C."/>
            <person name="Kolisko M."/>
            <person name="Husnik F."/>
            <person name="Keeling P."/>
            <person name="Hampl V."/>
        </authorList>
    </citation>
    <scope>NUCLEOTIDE SEQUENCE [LARGE SCALE GENOMIC DNA]</scope>
    <source>
        <strain evidence="2">ST1C</strain>
    </source>
</reference>
<organism evidence="2 3">
    <name type="scientific">Streblomastix strix</name>
    <dbReference type="NCBI Taxonomy" id="222440"/>
    <lineage>
        <taxon>Eukaryota</taxon>
        <taxon>Metamonada</taxon>
        <taxon>Preaxostyla</taxon>
        <taxon>Oxymonadida</taxon>
        <taxon>Streblomastigidae</taxon>
        <taxon>Streblomastix</taxon>
    </lineage>
</organism>
<protein>
    <submittedName>
        <fullName evidence="2">Uncharacterized protein</fullName>
    </submittedName>
</protein>
<dbReference type="Proteomes" id="UP000324800">
    <property type="component" value="Unassembled WGS sequence"/>
</dbReference>
<dbReference type="AlphaFoldDB" id="A0A5J4VVE0"/>
<comment type="caution">
    <text evidence="2">The sequence shown here is derived from an EMBL/GenBank/DDBJ whole genome shotgun (WGS) entry which is preliminary data.</text>
</comment>
<evidence type="ECO:0000313" key="3">
    <source>
        <dbReference type="Proteomes" id="UP000324800"/>
    </source>
</evidence>